<dbReference type="SUPFAM" id="SSF109998">
    <property type="entry name" value="Triger factor/SurA peptide-binding domain-like"/>
    <property type="match status" value="1"/>
</dbReference>
<evidence type="ECO:0000256" key="5">
    <source>
        <dbReference type="ARBA" id="ARBA00022618"/>
    </source>
</evidence>
<dbReference type="PANTHER" id="PTHR30560">
    <property type="entry name" value="TRIGGER FACTOR CHAPERONE AND PEPTIDYL-PROLYL CIS/TRANS ISOMERASE"/>
    <property type="match status" value="1"/>
</dbReference>
<dbReference type="Pfam" id="PF00254">
    <property type="entry name" value="FKBP_C"/>
    <property type="match status" value="1"/>
</dbReference>
<evidence type="ECO:0000256" key="13">
    <source>
        <dbReference type="RuleBase" id="RU003914"/>
    </source>
</evidence>
<dbReference type="InterPro" id="IPR001179">
    <property type="entry name" value="PPIase_FKBP_dom"/>
</dbReference>
<dbReference type="PANTHER" id="PTHR30560:SF3">
    <property type="entry name" value="TRIGGER FACTOR-LIKE PROTEIN TIG, CHLOROPLASTIC"/>
    <property type="match status" value="1"/>
</dbReference>
<dbReference type="InterPro" id="IPR037041">
    <property type="entry name" value="Trigger_fac_C_sf"/>
</dbReference>
<dbReference type="InterPro" id="IPR005215">
    <property type="entry name" value="Trig_fac"/>
</dbReference>
<evidence type="ECO:0000256" key="9">
    <source>
        <dbReference type="ARBA" id="ARBA00023306"/>
    </source>
</evidence>
<dbReference type="GO" id="GO:0051301">
    <property type="term" value="P:cell division"/>
    <property type="evidence" value="ECO:0007669"/>
    <property type="project" value="UniProtKB-KW"/>
</dbReference>
<evidence type="ECO:0000256" key="14">
    <source>
        <dbReference type="SAM" id="Coils"/>
    </source>
</evidence>
<keyword evidence="9 11" id="KW-0131">Cell cycle</keyword>
<feature type="coiled-coil region" evidence="14">
    <location>
        <begin position="311"/>
        <end position="338"/>
    </location>
</feature>
<dbReference type="InterPro" id="IPR008880">
    <property type="entry name" value="Trigger_fac_C"/>
</dbReference>
<keyword evidence="14" id="KW-0175">Coiled coil</keyword>
<dbReference type="Pfam" id="PF05698">
    <property type="entry name" value="Trigger_C"/>
    <property type="match status" value="1"/>
</dbReference>
<organism evidence="17 18">
    <name type="scientific">Desertihabitans brevis</name>
    <dbReference type="NCBI Taxonomy" id="2268447"/>
    <lineage>
        <taxon>Bacteria</taxon>
        <taxon>Bacillati</taxon>
        <taxon>Actinomycetota</taxon>
        <taxon>Actinomycetes</taxon>
        <taxon>Propionibacteriales</taxon>
        <taxon>Propionibacteriaceae</taxon>
        <taxon>Desertihabitans</taxon>
    </lineage>
</organism>
<comment type="function">
    <text evidence="11">Involved in protein export. Acts as a chaperone by maintaining the newly synthesized protein in an open conformation. Functions as a peptidyl-prolyl cis-trans isomerase.</text>
</comment>
<dbReference type="GO" id="GO:0003755">
    <property type="term" value="F:peptidyl-prolyl cis-trans isomerase activity"/>
    <property type="evidence" value="ECO:0007669"/>
    <property type="project" value="UniProtKB-UniRule"/>
</dbReference>
<evidence type="ECO:0000256" key="3">
    <source>
        <dbReference type="ARBA" id="ARBA00013194"/>
    </source>
</evidence>
<comment type="caution">
    <text evidence="17">The sequence shown here is derived from an EMBL/GenBank/DDBJ whole genome shotgun (WGS) entry which is preliminary data.</text>
</comment>
<evidence type="ECO:0000259" key="16">
    <source>
        <dbReference type="PROSITE" id="PS50059"/>
    </source>
</evidence>
<dbReference type="PROSITE" id="PS50059">
    <property type="entry name" value="FKBP_PPIASE"/>
    <property type="match status" value="1"/>
</dbReference>
<dbReference type="PIRSF" id="PIRSF003095">
    <property type="entry name" value="Trigger_factor"/>
    <property type="match status" value="1"/>
</dbReference>
<keyword evidence="6 11" id="KW-0697">Rotamase</keyword>
<dbReference type="NCBIfam" id="TIGR00115">
    <property type="entry name" value="tig"/>
    <property type="match status" value="1"/>
</dbReference>
<dbReference type="InterPro" id="IPR036611">
    <property type="entry name" value="Trigger_fac_ribosome-bd_sf"/>
</dbReference>
<feature type="compositionally biased region" description="Acidic residues" evidence="15">
    <location>
        <begin position="471"/>
        <end position="480"/>
    </location>
</feature>
<dbReference type="Gene3D" id="1.10.3120.10">
    <property type="entry name" value="Trigger factor, C-terminal domain"/>
    <property type="match status" value="1"/>
</dbReference>
<dbReference type="EC" id="5.2.1.8" evidence="3 11"/>
<dbReference type="AlphaFoldDB" id="A0A367YPV5"/>
<proteinExistence type="inferred from homology"/>
<dbReference type="GO" id="GO:0044183">
    <property type="term" value="F:protein folding chaperone"/>
    <property type="evidence" value="ECO:0007669"/>
    <property type="project" value="TreeGrafter"/>
</dbReference>
<accession>A0A367YPV5</accession>
<dbReference type="SUPFAM" id="SSF102735">
    <property type="entry name" value="Trigger factor ribosome-binding domain"/>
    <property type="match status" value="1"/>
</dbReference>
<protein>
    <recommendedName>
        <fullName evidence="4 11">Trigger factor</fullName>
        <shortName evidence="11">TF</shortName>
        <ecNumber evidence="3 11">5.2.1.8</ecNumber>
    </recommendedName>
    <alternativeName>
        <fullName evidence="10 11">PPIase</fullName>
    </alternativeName>
</protein>
<evidence type="ECO:0000256" key="15">
    <source>
        <dbReference type="SAM" id="MobiDB-lite"/>
    </source>
</evidence>
<evidence type="ECO:0000313" key="17">
    <source>
        <dbReference type="EMBL" id="RCK67913.1"/>
    </source>
</evidence>
<dbReference type="GO" id="GO:0043335">
    <property type="term" value="P:protein unfolding"/>
    <property type="evidence" value="ECO:0007669"/>
    <property type="project" value="TreeGrafter"/>
</dbReference>
<evidence type="ECO:0000256" key="4">
    <source>
        <dbReference type="ARBA" id="ARBA00016902"/>
    </source>
</evidence>
<evidence type="ECO:0000256" key="2">
    <source>
        <dbReference type="ARBA" id="ARBA00005464"/>
    </source>
</evidence>
<evidence type="ECO:0000256" key="12">
    <source>
        <dbReference type="PROSITE-ProRule" id="PRU00277"/>
    </source>
</evidence>
<dbReference type="GO" id="GO:0051083">
    <property type="term" value="P:'de novo' cotranslational protein folding"/>
    <property type="evidence" value="ECO:0007669"/>
    <property type="project" value="TreeGrafter"/>
</dbReference>
<comment type="similarity">
    <text evidence="2 11 13">Belongs to the FKBP-type PPIase family. Tig subfamily.</text>
</comment>
<dbReference type="HAMAP" id="MF_00303">
    <property type="entry name" value="Trigger_factor_Tig"/>
    <property type="match status" value="1"/>
</dbReference>
<evidence type="ECO:0000256" key="7">
    <source>
        <dbReference type="ARBA" id="ARBA00023186"/>
    </source>
</evidence>
<dbReference type="Gene3D" id="3.10.50.40">
    <property type="match status" value="1"/>
</dbReference>
<dbReference type="InterPro" id="IPR027304">
    <property type="entry name" value="Trigger_fact/SurA_dom_sf"/>
</dbReference>
<dbReference type="Gene3D" id="3.30.70.1050">
    <property type="entry name" value="Trigger factor ribosome-binding domain"/>
    <property type="match status" value="1"/>
</dbReference>
<evidence type="ECO:0000313" key="18">
    <source>
        <dbReference type="Proteomes" id="UP000252770"/>
    </source>
</evidence>
<comment type="domain">
    <text evidence="11">Consists of 3 domains; the N-terminus binds the ribosome, the middle domain has PPIase activity, while the C-terminus has intrinsic chaperone activity on its own.</text>
</comment>
<evidence type="ECO:0000256" key="11">
    <source>
        <dbReference type="HAMAP-Rule" id="MF_00303"/>
    </source>
</evidence>
<evidence type="ECO:0000256" key="1">
    <source>
        <dbReference type="ARBA" id="ARBA00000971"/>
    </source>
</evidence>
<dbReference type="RefSeq" id="WP_114128240.1">
    <property type="nucleotide sequence ID" value="NZ_QOUI01000017.1"/>
</dbReference>
<feature type="domain" description="PPIase FKBP-type" evidence="16">
    <location>
        <begin position="162"/>
        <end position="215"/>
    </location>
</feature>
<gene>
    <name evidence="11" type="primary">tig</name>
    <name evidence="17" type="ORF">DT076_18805</name>
</gene>
<name>A0A367YPV5_9ACTN</name>
<keyword evidence="8 11" id="KW-0413">Isomerase</keyword>
<evidence type="ECO:0000256" key="6">
    <source>
        <dbReference type="ARBA" id="ARBA00023110"/>
    </source>
</evidence>
<evidence type="ECO:0000256" key="8">
    <source>
        <dbReference type="ARBA" id="ARBA00023235"/>
    </source>
</evidence>
<dbReference type="SUPFAM" id="SSF54534">
    <property type="entry name" value="FKBP-like"/>
    <property type="match status" value="1"/>
</dbReference>
<keyword evidence="5 11" id="KW-0132">Cell division</keyword>
<keyword evidence="11" id="KW-0963">Cytoplasm</keyword>
<comment type="catalytic activity">
    <reaction evidence="1 11 12">
        <text>[protein]-peptidylproline (omega=180) = [protein]-peptidylproline (omega=0)</text>
        <dbReference type="Rhea" id="RHEA:16237"/>
        <dbReference type="Rhea" id="RHEA-COMP:10747"/>
        <dbReference type="Rhea" id="RHEA-COMP:10748"/>
        <dbReference type="ChEBI" id="CHEBI:83833"/>
        <dbReference type="ChEBI" id="CHEBI:83834"/>
        <dbReference type="EC" id="5.2.1.8"/>
    </reaction>
</comment>
<reference evidence="17 18" key="1">
    <citation type="submission" date="2018-07" db="EMBL/GenBank/DDBJ databases">
        <title>Desertimonas flava gen. nov. sp. nov.</title>
        <authorList>
            <person name="Liu S."/>
        </authorList>
    </citation>
    <scope>NUCLEOTIDE SEQUENCE [LARGE SCALE GENOMIC DNA]</scope>
    <source>
        <strain evidence="17 18">16Sb5-5</strain>
    </source>
</reference>
<dbReference type="EMBL" id="QOUI01000017">
    <property type="protein sequence ID" value="RCK67913.1"/>
    <property type="molecule type" value="Genomic_DNA"/>
</dbReference>
<sequence length="480" mass="52473">MPSTVEELSPNRVKLTVEVPFADLKPSLDKAYKSIADQVTIPGFRKGKVPPMVIDQRFGRGMVLQEAINDALPALYGQAVQEAEINPLGQPEVEVTKLEDGDKIEFTAEVDVRPKFELPDFSAVSVEVDALDVPAEAVEQQLQQLRERFASLNEVERPAAEGDVVSIDLRATRDGEPIEGATADGLTYRVGAGGMLDGLDEAITGLSAGESADFTSTLVGGAARGTEADVHVTVVKVQEQELPELDDDFAQMVSEFDTAEELRADVVKRMGDGARLEQAAKARDAVLEALVGELDIELPEGLRTSELESRKQQIEQQLSQAGMDLEQYLKESEDAEEAETPEEFWAEVEKRSADALKAQLLLDQVADEREVGVEQDDLTQYIFRRAQQSGSSPEQEMQHMMEHNHLPEWMTEIRRGKALELIVSEATVTDTTGERIELANLADDGSIREPGAEQEQAQDAGSEDAAPADEATAEESTEAR</sequence>
<dbReference type="Proteomes" id="UP000252770">
    <property type="component" value="Unassembled WGS sequence"/>
</dbReference>
<feature type="region of interest" description="Disordered" evidence="15">
    <location>
        <begin position="440"/>
        <end position="480"/>
    </location>
</feature>
<dbReference type="InterPro" id="IPR008881">
    <property type="entry name" value="Trigger_fac_ribosome-bd_bac"/>
</dbReference>
<dbReference type="Pfam" id="PF05697">
    <property type="entry name" value="Trigger_N"/>
    <property type="match status" value="1"/>
</dbReference>
<keyword evidence="7 11" id="KW-0143">Chaperone</keyword>
<keyword evidence="18" id="KW-1185">Reference proteome</keyword>
<dbReference type="GO" id="GO:0043022">
    <property type="term" value="F:ribosome binding"/>
    <property type="evidence" value="ECO:0007669"/>
    <property type="project" value="TreeGrafter"/>
</dbReference>
<evidence type="ECO:0000256" key="10">
    <source>
        <dbReference type="ARBA" id="ARBA00029986"/>
    </source>
</evidence>
<dbReference type="GO" id="GO:0015031">
    <property type="term" value="P:protein transport"/>
    <property type="evidence" value="ECO:0007669"/>
    <property type="project" value="UniProtKB-UniRule"/>
</dbReference>
<dbReference type="GO" id="GO:0005737">
    <property type="term" value="C:cytoplasm"/>
    <property type="evidence" value="ECO:0007669"/>
    <property type="project" value="UniProtKB-SubCell"/>
</dbReference>
<comment type="subcellular location">
    <subcellularLocation>
        <location evidence="11">Cytoplasm</location>
    </subcellularLocation>
    <text evidence="11">About half TF is bound to the ribosome near the polypeptide exit tunnel while the other half is free in the cytoplasm.</text>
</comment>
<dbReference type="InterPro" id="IPR046357">
    <property type="entry name" value="PPIase_dom_sf"/>
</dbReference>